<reference evidence="2" key="1">
    <citation type="submission" date="2021-09" db="EMBL/GenBank/DDBJ databases">
        <authorList>
            <person name="Martin H S."/>
        </authorList>
    </citation>
    <scope>NUCLEOTIDE SEQUENCE</scope>
</reference>
<accession>A0A8J2QP23</accession>
<dbReference type="SMART" id="SM00700">
    <property type="entry name" value="JHBP"/>
    <property type="match status" value="1"/>
</dbReference>
<evidence type="ECO:0000313" key="3">
    <source>
        <dbReference type="Proteomes" id="UP000789524"/>
    </source>
</evidence>
<name>A0A8J2QP23_9NEOP</name>
<dbReference type="AlphaFoldDB" id="A0A8J2QP23"/>
<proteinExistence type="predicted"/>
<keyword evidence="3" id="KW-1185">Reference proteome</keyword>
<dbReference type="InterPro" id="IPR038606">
    <property type="entry name" value="To_sf"/>
</dbReference>
<dbReference type="InterPro" id="IPR010562">
    <property type="entry name" value="Haemolymph_juvenile_hormone-bd"/>
</dbReference>
<sequence length="224" mass="25871">MRAVVYSAVFIFLQLSCMSAMFNIPLRCFLLDMDCAKNLIQNHMALLSEAVDPMHIDFLRVDEQGFKGDITNLTVTGNKDAILDSTDFDYNKMEIILQYHMDLSLRGLYKSSPMDPGADVSMLIKNIHVTLMMPFEIIRNGVDNKFINIKAFKYDYQIKNDIQSYISDLYRHAYRGENILNSPKNYKLIAIPFGRSFMDKILGNVFEIVRSHLLSQPLLNLFIY</sequence>
<organism evidence="2 3">
    <name type="scientific">Danaus chrysippus</name>
    <name type="common">African queen</name>
    <dbReference type="NCBI Taxonomy" id="151541"/>
    <lineage>
        <taxon>Eukaryota</taxon>
        <taxon>Metazoa</taxon>
        <taxon>Ecdysozoa</taxon>
        <taxon>Arthropoda</taxon>
        <taxon>Hexapoda</taxon>
        <taxon>Insecta</taxon>
        <taxon>Pterygota</taxon>
        <taxon>Neoptera</taxon>
        <taxon>Endopterygota</taxon>
        <taxon>Lepidoptera</taxon>
        <taxon>Glossata</taxon>
        <taxon>Ditrysia</taxon>
        <taxon>Papilionoidea</taxon>
        <taxon>Nymphalidae</taxon>
        <taxon>Danainae</taxon>
        <taxon>Danaini</taxon>
        <taxon>Danaina</taxon>
        <taxon>Danaus</taxon>
        <taxon>Anosia</taxon>
    </lineage>
</organism>
<feature type="signal peptide" evidence="1">
    <location>
        <begin position="1"/>
        <end position="19"/>
    </location>
</feature>
<comment type="caution">
    <text evidence="2">The sequence shown here is derived from an EMBL/GenBank/DDBJ whole genome shotgun (WGS) entry which is preliminary data.</text>
</comment>
<dbReference type="Gene3D" id="3.15.10.30">
    <property type="entry name" value="Haemolymph juvenile hormone binding protein"/>
    <property type="match status" value="1"/>
</dbReference>
<dbReference type="Proteomes" id="UP000789524">
    <property type="component" value="Unassembled WGS sequence"/>
</dbReference>
<dbReference type="Pfam" id="PF06585">
    <property type="entry name" value="JHBP"/>
    <property type="match status" value="1"/>
</dbReference>
<evidence type="ECO:0000256" key="1">
    <source>
        <dbReference type="SAM" id="SignalP"/>
    </source>
</evidence>
<gene>
    <name evidence="2" type="ORF">DCHRY22_LOCUS3806</name>
</gene>
<evidence type="ECO:0000313" key="2">
    <source>
        <dbReference type="EMBL" id="CAG9562483.1"/>
    </source>
</evidence>
<dbReference type="EMBL" id="CAKASE010000048">
    <property type="protein sequence ID" value="CAG9562483.1"/>
    <property type="molecule type" value="Genomic_DNA"/>
</dbReference>
<dbReference type="OrthoDB" id="8113209at2759"/>
<keyword evidence="1" id="KW-0732">Signal</keyword>
<protein>
    <submittedName>
        <fullName evidence="2">(African queen) hypothetical protein</fullName>
    </submittedName>
</protein>
<feature type="chain" id="PRO_5035305970" evidence="1">
    <location>
        <begin position="20"/>
        <end position="224"/>
    </location>
</feature>